<dbReference type="EMBL" id="CP014503">
    <property type="protein sequence ID" value="ANB15307.1"/>
    <property type="molecule type" value="Genomic_DNA"/>
</dbReference>
<evidence type="ECO:0000256" key="4">
    <source>
        <dbReference type="ARBA" id="ARBA00023242"/>
    </source>
</evidence>
<evidence type="ECO:0000313" key="8">
    <source>
        <dbReference type="Proteomes" id="UP000189580"/>
    </source>
</evidence>
<dbReference type="PANTHER" id="PTHR10507">
    <property type="entry name" value="CDC45-RELATED PROTEIN"/>
    <property type="match status" value="1"/>
</dbReference>
<reference evidence="7 8" key="1">
    <citation type="submission" date="2016-02" db="EMBL/GenBank/DDBJ databases">
        <title>Complete genome sequence and transcriptome regulation of the pentose utilising yeast Sugiyamaella lignohabitans.</title>
        <authorList>
            <person name="Bellasio M."/>
            <person name="Peymann A."/>
            <person name="Valli M."/>
            <person name="Sipitzky M."/>
            <person name="Graf A."/>
            <person name="Sauer M."/>
            <person name="Marx H."/>
            <person name="Mattanovich D."/>
        </authorList>
    </citation>
    <scope>NUCLEOTIDE SEQUENCE [LARGE SCALE GENOMIC DNA]</scope>
    <source>
        <strain evidence="7 8">CBS 10342</strain>
    </source>
</reference>
<dbReference type="GeneID" id="30034900"/>
<sequence>MYISPPEFAGAFDQIRKTSLSHTTCRVVIFVSCLDVDALCSARIISNVLKTEMIPHKIVPVVGYSELKKMFKDLDDSIINAICIGCGATVDLEEYFELTDEEGNHTSNVQKIYVIDSHRPWNLENLFASENIVCFDDGKVAEELIEHKVAYDFLSQDDEDNGNDYDEYDDGNEDDNDGTIEEQPSGLEAAEVGQDKYELGGDTDNDDSDNDETQQDSDSDTPVNHSLNGEDENDNVTETSIKAAKAKIREARRKYTRLLEEYYTQGSFVNSSSTVQVYTLLSLTGRTSAMNLWLAVVGITSLDAQHPHLYNSLYPLLRDEVVRLCPPAPNDEFVSAADNMSLYIETDYALFLLRHWSLYESMTHSSYLSAKLHLWTDDGRKKLHKLLAKMGISLQESKELWTHMHIPLKRSLKEKLTSVAGIYGIEEVIRQGVVRRYGYKGSVSAGDCVESLIALLEAGSGDLLIHRNSQFLHPKALEDDDKDDDVLEREMETARADKERFWVSNFWAGWDALGDLDILTLGINKAKVLQQAIVLASTMLFEKRQIKDLRSFRLAVIREGPDLELFANPLALARLGAWIAEGCAEVHPQPLPLVVASYNPVRSIYLVLGMGPRKSRDADQSAFSAESTSSTIYNRFGAAFQNIANRINARIRIDAFESSIIEVSKDDLSRFLEELTLSGLK</sequence>
<keyword evidence="5" id="KW-0131">Cell cycle</keyword>
<dbReference type="OrthoDB" id="10258882at2759"/>
<dbReference type="GO" id="GO:0003682">
    <property type="term" value="F:chromatin binding"/>
    <property type="evidence" value="ECO:0007669"/>
    <property type="project" value="EnsemblFungi"/>
</dbReference>
<accession>A0A161HMW1</accession>
<dbReference type="Pfam" id="PF02724">
    <property type="entry name" value="CDC45"/>
    <property type="match status" value="1"/>
</dbReference>
<dbReference type="GO" id="GO:0003688">
    <property type="term" value="F:DNA replication origin binding"/>
    <property type="evidence" value="ECO:0007669"/>
    <property type="project" value="TreeGrafter"/>
</dbReference>
<dbReference type="GO" id="GO:0000727">
    <property type="term" value="P:double-strand break repair via break-induced replication"/>
    <property type="evidence" value="ECO:0007669"/>
    <property type="project" value="TreeGrafter"/>
</dbReference>
<evidence type="ECO:0000256" key="1">
    <source>
        <dbReference type="ARBA" id="ARBA00004123"/>
    </source>
</evidence>
<dbReference type="KEGG" id="slb:AWJ20_2934"/>
<evidence type="ECO:0000256" key="5">
    <source>
        <dbReference type="ARBA" id="ARBA00023306"/>
    </source>
</evidence>
<dbReference type="GO" id="GO:1902977">
    <property type="term" value="P:mitotic DNA replication preinitiation complex assembly"/>
    <property type="evidence" value="ECO:0007669"/>
    <property type="project" value="EnsemblFungi"/>
</dbReference>
<dbReference type="RefSeq" id="XP_018737784.1">
    <property type="nucleotide sequence ID" value="XM_018879913.1"/>
</dbReference>
<dbReference type="PANTHER" id="PTHR10507:SF0">
    <property type="entry name" value="CELL DIVISION CONTROL PROTEIN 45 HOMOLOG"/>
    <property type="match status" value="1"/>
</dbReference>
<keyword evidence="8" id="KW-1185">Reference proteome</keyword>
<dbReference type="AlphaFoldDB" id="A0A161HMW1"/>
<feature type="compositionally biased region" description="Acidic residues" evidence="6">
    <location>
        <begin position="201"/>
        <end position="219"/>
    </location>
</feature>
<comment type="subcellular location">
    <subcellularLocation>
        <location evidence="1">Nucleus</location>
    </subcellularLocation>
</comment>
<evidence type="ECO:0000256" key="6">
    <source>
        <dbReference type="SAM" id="MobiDB-lite"/>
    </source>
</evidence>
<evidence type="ECO:0000256" key="3">
    <source>
        <dbReference type="ARBA" id="ARBA00022705"/>
    </source>
</evidence>
<dbReference type="GO" id="GO:0000785">
    <property type="term" value="C:chromatin"/>
    <property type="evidence" value="ECO:0007669"/>
    <property type="project" value="EnsemblFungi"/>
</dbReference>
<dbReference type="GO" id="GO:0006270">
    <property type="term" value="P:DNA replication initiation"/>
    <property type="evidence" value="ECO:0007669"/>
    <property type="project" value="InterPro"/>
</dbReference>
<dbReference type="GO" id="GO:0003697">
    <property type="term" value="F:single-stranded DNA binding"/>
    <property type="evidence" value="ECO:0007669"/>
    <property type="project" value="TreeGrafter"/>
</dbReference>
<keyword evidence="3" id="KW-0235">DNA replication</keyword>
<dbReference type="GO" id="GO:0031573">
    <property type="term" value="P:mitotic intra-S DNA damage checkpoint signaling"/>
    <property type="evidence" value="ECO:0007669"/>
    <property type="project" value="EnsemblFungi"/>
</dbReference>
<evidence type="ECO:0000256" key="2">
    <source>
        <dbReference type="ARBA" id="ARBA00010727"/>
    </source>
</evidence>
<dbReference type="GO" id="GO:0031261">
    <property type="term" value="C:DNA replication preinitiation complex"/>
    <property type="evidence" value="ECO:0007669"/>
    <property type="project" value="EnsemblFungi"/>
</dbReference>
<comment type="similarity">
    <text evidence="2">Belongs to the CDC45 family.</text>
</comment>
<evidence type="ECO:0000313" key="7">
    <source>
        <dbReference type="EMBL" id="ANB15307.1"/>
    </source>
</evidence>
<dbReference type="Proteomes" id="UP000189580">
    <property type="component" value="Chromosome b"/>
</dbReference>
<gene>
    <name evidence="7" type="primary">CDC45</name>
    <name evidence="7" type="ORF">AWJ20_2934</name>
</gene>
<proteinExistence type="inferred from homology"/>
<protein>
    <submittedName>
        <fullName evidence="7">Cdc45p</fullName>
    </submittedName>
</protein>
<feature type="compositionally biased region" description="Acidic residues" evidence="6">
    <location>
        <begin position="155"/>
        <end position="180"/>
    </location>
</feature>
<organism evidence="7 8">
    <name type="scientific">Sugiyamaella lignohabitans</name>
    <dbReference type="NCBI Taxonomy" id="796027"/>
    <lineage>
        <taxon>Eukaryota</taxon>
        <taxon>Fungi</taxon>
        <taxon>Dikarya</taxon>
        <taxon>Ascomycota</taxon>
        <taxon>Saccharomycotina</taxon>
        <taxon>Dipodascomycetes</taxon>
        <taxon>Dipodascales</taxon>
        <taxon>Trichomonascaceae</taxon>
        <taxon>Sugiyamaella</taxon>
    </lineage>
</organism>
<keyword evidence="4" id="KW-0539">Nucleus</keyword>
<feature type="region of interest" description="Disordered" evidence="6">
    <location>
        <begin position="155"/>
        <end position="238"/>
    </location>
</feature>
<name>A0A161HMW1_9ASCO</name>
<dbReference type="InterPro" id="IPR003874">
    <property type="entry name" value="CDC45"/>
</dbReference>